<accession>A0ACC2BCL9</accession>
<protein>
    <submittedName>
        <fullName evidence="1">Uncharacterized protein</fullName>
    </submittedName>
</protein>
<keyword evidence="2" id="KW-1185">Reference proteome</keyword>
<dbReference type="EMBL" id="CM055107">
    <property type="protein sequence ID" value="KAJ7527524.1"/>
    <property type="molecule type" value="Genomic_DNA"/>
</dbReference>
<gene>
    <name evidence="1" type="ORF">O6H91_16G059400</name>
</gene>
<comment type="caution">
    <text evidence="1">The sequence shown here is derived from an EMBL/GenBank/DDBJ whole genome shotgun (WGS) entry which is preliminary data.</text>
</comment>
<evidence type="ECO:0000313" key="2">
    <source>
        <dbReference type="Proteomes" id="UP001162992"/>
    </source>
</evidence>
<name>A0ACC2BCL9_DIPCM</name>
<evidence type="ECO:0000313" key="1">
    <source>
        <dbReference type="EMBL" id="KAJ7527524.1"/>
    </source>
</evidence>
<proteinExistence type="predicted"/>
<dbReference type="Proteomes" id="UP001162992">
    <property type="component" value="Chromosome 16"/>
</dbReference>
<reference evidence="2" key="1">
    <citation type="journal article" date="2024" name="Proc. Natl. Acad. Sci. U.S.A.">
        <title>Extraordinary preservation of gene collinearity over three hundred million years revealed in homosporous lycophytes.</title>
        <authorList>
            <person name="Li C."/>
            <person name="Wickell D."/>
            <person name="Kuo L.Y."/>
            <person name="Chen X."/>
            <person name="Nie B."/>
            <person name="Liao X."/>
            <person name="Peng D."/>
            <person name="Ji J."/>
            <person name="Jenkins J."/>
            <person name="Williams M."/>
            <person name="Shu S."/>
            <person name="Plott C."/>
            <person name="Barry K."/>
            <person name="Rajasekar S."/>
            <person name="Grimwood J."/>
            <person name="Han X."/>
            <person name="Sun S."/>
            <person name="Hou Z."/>
            <person name="He W."/>
            <person name="Dai G."/>
            <person name="Sun C."/>
            <person name="Schmutz J."/>
            <person name="Leebens-Mack J.H."/>
            <person name="Li F.W."/>
            <person name="Wang L."/>
        </authorList>
    </citation>
    <scope>NUCLEOTIDE SEQUENCE [LARGE SCALE GENOMIC DNA]</scope>
    <source>
        <strain evidence="2">cv. PW_Plant_1</strain>
    </source>
</reference>
<sequence>MEERSSTRIWVSELRLLALLLMWLPAVSAVTDQADVEVLQEFLKGVNNTAALGWSGNDPCGSKWAHIRCQGSSVTAIFAANLQLQGTLPADLNKMVNLQTLQLQNNGFTGSLPSLKGLASLTDAFLVGNSFDIIPGDFFFGLTSLQHLYLEGALNGSKGWSLPSDIQGSAQLETLSLTNSNLMGTIPDFLGKMTSLRILNMAYNRLGGSIPASFSSSNLVQLQLNNQQGPVLVGPIDVVGQMQSLQQLWLQVNQFSGAIPGGLVNSVSLQDLKLNDNQLVGVIPPGLASLPLRNFTVENNQLSGSIPTFASNVNFVYSGNSFCQPSPGIACASAVTALLSFLAAVSYPSDIASSWKGNNPCNAWIGVACDSTSKKVTVLQLKGYQLNGTISPSLANLTDLTTLELSDNHLFGTIPKELTALPFIKTINLRNNNLSKPVPVFPSQVAIDVSGNPLGDAPPVPSSAPGSSAPGSSSPGSPSASGGGSAAPNGSASGSGSSGFVHRSSSVPVGAIIGAVVGAIGLLLLAAAAFAFFRRKKRSRFLRVQSPNTVVVHPQDSGSDPEVVKIVVAGGSSNGNVSEEQSRASSGPSEVQVVEAGNLLISIQVLRQATKNFSDNNILGQGGFGVVYRGALDDGTNIAVKRMEAAAVSSKGLTEFQSEIAVLSKVRHRHLVALLGYCIDGNERILVYEYMPQGTLSQHLFEYAKLEIKPLNWKQRLSIGLDVARGMEYLHSLAQQSFIHRDLKPSNILLGDDLHAKVSDFGLVKLATEGKHSIETRLAGTFGYLAPEYAATGRVTTKVDVFSFGVVLMELITGRRALDETQSEENMHLVAWFRRMNVSKETLRKIIDPAIDDVTDDSFLSINTMAELAGHCTAREPYQRPDMGHAVNVLSPLVELWKPTDYDLEETAGIDFDMTLPQALKRWQALENPSASYLYDTQASIPTLPSGFAESFTSTDGR</sequence>
<organism evidence="1 2">
    <name type="scientific">Diphasiastrum complanatum</name>
    <name type="common">Issler's clubmoss</name>
    <name type="synonym">Lycopodium complanatum</name>
    <dbReference type="NCBI Taxonomy" id="34168"/>
    <lineage>
        <taxon>Eukaryota</taxon>
        <taxon>Viridiplantae</taxon>
        <taxon>Streptophyta</taxon>
        <taxon>Embryophyta</taxon>
        <taxon>Tracheophyta</taxon>
        <taxon>Lycopodiopsida</taxon>
        <taxon>Lycopodiales</taxon>
        <taxon>Lycopodiaceae</taxon>
        <taxon>Lycopodioideae</taxon>
        <taxon>Diphasiastrum</taxon>
    </lineage>
</organism>